<protein>
    <recommendedName>
        <fullName evidence="3">Secreted protein</fullName>
    </recommendedName>
</protein>
<evidence type="ECO:0008006" key="3">
    <source>
        <dbReference type="Google" id="ProtNLM"/>
    </source>
</evidence>
<dbReference type="Proteomes" id="UP001054889">
    <property type="component" value="Unassembled WGS sequence"/>
</dbReference>
<organism evidence="1 2">
    <name type="scientific">Eleusine coracana subsp. coracana</name>
    <dbReference type="NCBI Taxonomy" id="191504"/>
    <lineage>
        <taxon>Eukaryota</taxon>
        <taxon>Viridiplantae</taxon>
        <taxon>Streptophyta</taxon>
        <taxon>Embryophyta</taxon>
        <taxon>Tracheophyta</taxon>
        <taxon>Spermatophyta</taxon>
        <taxon>Magnoliopsida</taxon>
        <taxon>Liliopsida</taxon>
        <taxon>Poales</taxon>
        <taxon>Poaceae</taxon>
        <taxon>PACMAD clade</taxon>
        <taxon>Chloridoideae</taxon>
        <taxon>Cynodonteae</taxon>
        <taxon>Eleusininae</taxon>
        <taxon>Eleusine</taxon>
    </lineage>
</organism>
<evidence type="ECO:0000313" key="2">
    <source>
        <dbReference type="Proteomes" id="UP001054889"/>
    </source>
</evidence>
<gene>
    <name evidence="1" type="primary">gb24717</name>
    <name evidence="1" type="ORF">PR202_gb24717</name>
</gene>
<keyword evidence="2" id="KW-1185">Reference proteome</keyword>
<sequence>MLCRPFASEKAREELMRQKIGSGALFPFLALLRIFAAAAAAAAEEEKVRGDWIVAGHGGSQKQQHQCDALLLPFALTSYRFTSTNRALGTTASTRSQQQH</sequence>
<reference evidence="1" key="2">
    <citation type="submission" date="2021-12" db="EMBL/GenBank/DDBJ databases">
        <title>Resequencing data analysis of finger millet.</title>
        <authorList>
            <person name="Hatakeyama M."/>
            <person name="Aluri S."/>
            <person name="Balachadran M.T."/>
            <person name="Sivarajan S.R."/>
            <person name="Poveda L."/>
            <person name="Shimizu-Inatsugi R."/>
            <person name="Schlapbach R."/>
            <person name="Sreeman S.M."/>
            <person name="Shimizu K.K."/>
        </authorList>
    </citation>
    <scope>NUCLEOTIDE SEQUENCE</scope>
</reference>
<name>A0AAV5FM86_ELECO</name>
<proteinExistence type="predicted"/>
<evidence type="ECO:0000313" key="1">
    <source>
        <dbReference type="EMBL" id="GJN35902.1"/>
    </source>
</evidence>
<comment type="caution">
    <text evidence="1">The sequence shown here is derived from an EMBL/GenBank/DDBJ whole genome shotgun (WGS) entry which is preliminary data.</text>
</comment>
<accession>A0AAV5FM86</accession>
<reference evidence="1" key="1">
    <citation type="journal article" date="2018" name="DNA Res.">
        <title>Multiple hybrid de novo genome assembly of finger millet, an orphan allotetraploid crop.</title>
        <authorList>
            <person name="Hatakeyama M."/>
            <person name="Aluri S."/>
            <person name="Balachadran M.T."/>
            <person name="Sivarajan S.R."/>
            <person name="Patrignani A."/>
            <person name="Gruter S."/>
            <person name="Poveda L."/>
            <person name="Shimizu-Inatsugi R."/>
            <person name="Baeten J."/>
            <person name="Francoijs K.J."/>
            <person name="Nataraja K.N."/>
            <person name="Reddy Y.A.N."/>
            <person name="Phadnis S."/>
            <person name="Ravikumar R.L."/>
            <person name="Schlapbach R."/>
            <person name="Sreeman S.M."/>
            <person name="Shimizu K.K."/>
        </authorList>
    </citation>
    <scope>NUCLEOTIDE SEQUENCE</scope>
</reference>
<dbReference type="AlphaFoldDB" id="A0AAV5FM86"/>
<dbReference type="EMBL" id="BQKI01000088">
    <property type="protein sequence ID" value="GJN35902.1"/>
    <property type="molecule type" value="Genomic_DNA"/>
</dbReference>